<organism evidence="2 3">
    <name type="scientific">Candidatus Wallbacteria bacterium GWC2_49_35</name>
    <dbReference type="NCBI Taxonomy" id="1817813"/>
    <lineage>
        <taxon>Bacteria</taxon>
        <taxon>Candidatus Walliibacteriota</taxon>
    </lineage>
</organism>
<protein>
    <submittedName>
        <fullName evidence="2">Uncharacterized protein</fullName>
    </submittedName>
</protein>
<dbReference type="InterPro" id="IPR011990">
    <property type="entry name" value="TPR-like_helical_dom_sf"/>
</dbReference>
<evidence type="ECO:0000313" key="2">
    <source>
        <dbReference type="EMBL" id="OGM02555.1"/>
    </source>
</evidence>
<comment type="caution">
    <text evidence="2">The sequence shown here is derived from an EMBL/GenBank/DDBJ whole genome shotgun (WGS) entry which is preliminary data.</text>
</comment>
<feature type="transmembrane region" description="Helical" evidence="1">
    <location>
        <begin position="20"/>
        <end position="39"/>
    </location>
</feature>
<dbReference type="Pfam" id="PF14559">
    <property type="entry name" value="TPR_19"/>
    <property type="match status" value="1"/>
</dbReference>
<proteinExistence type="predicted"/>
<dbReference type="STRING" id="1817813.A2008_09410"/>
<dbReference type="Proteomes" id="UP000178735">
    <property type="component" value="Unassembled WGS sequence"/>
</dbReference>
<name>A0A1F7WKL1_9BACT</name>
<accession>A0A1F7WKL1</accession>
<keyword evidence="1" id="KW-0812">Transmembrane</keyword>
<keyword evidence="1" id="KW-0472">Membrane</keyword>
<keyword evidence="1" id="KW-1133">Transmembrane helix</keyword>
<sequence>MLKMLDGLKFWGINPDLLFVFPYNAIAGALAAYLLYYLFRHAIFIMKRNELERNLIKFPGLAEVRAQLGDLNFDKKYYRAARIYYAQAIDMHPGLHYARLRLAEIHFMSGETQKALEQMSELLKRTSEEKYKYGVKMLMSKWAVPPEVISGIMNS</sequence>
<dbReference type="EMBL" id="MGFH01000206">
    <property type="protein sequence ID" value="OGM02555.1"/>
    <property type="molecule type" value="Genomic_DNA"/>
</dbReference>
<reference evidence="2 3" key="1">
    <citation type="journal article" date="2016" name="Nat. Commun.">
        <title>Thousands of microbial genomes shed light on interconnected biogeochemical processes in an aquifer system.</title>
        <authorList>
            <person name="Anantharaman K."/>
            <person name="Brown C.T."/>
            <person name="Hug L.A."/>
            <person name="Sharon I."/>
            <person name="Castelle C.J."/>
            <person name="Probst A.J."/>
            <person name="Thomas B.C."/>
            <person name="Singh A."/>
            <person name="Wilkins M.J."/>
            <person name="Karaoz U."/>
            <person name="Brodie E.L."/>
            <person name="Williams K.H."/>
            <person name="Hubbard S.S."/>
            <person name="Banfield J.F."/>
        </authorList>
    </citation>
    <scope>NUCLEOTIDE SEQUENCE [LARGE SCALE GENOMIC DNA]</scope>
</reference>
<gene>
    <name evidence="2" type="ORF">A2008_09410</name>
</gene>
<evidence type="ECO:0000313" key="3">
    <source>
        <dbReference type="Proteomes" id="UP000178735"/>
    </source>
</evidence>
<dbReference type="SUPFAM" id="SSF48452">
    <property type="entry name" value="TPR-like"/>
    <property type="match status" value="1"/>
</dbReference>
<evidence type="ECO:0000256" key="1">
    <source>
        <dbReference type="SAM" id="Phobius"/>
    </source>
</evidence>
<dbReference type="Gene3D" id="1.25.40.10">
    <property type="entry name" value="Tetratricopeptide repeat domain"/>
    <property type="match status" value="1"/>
</dbReference>
<dbReference type="AlphaFoldDB" id="A0A1F7WKL1"/>